<dbReference type="EMBL" id="BQKI01000009">
    <property type="protein sequence ID" value="GJN03178.1"/>
    <property type="molecule type" value="Genomic_DNA"/>
</dbReference>
<reference evidence="2" key="1">
    <citation type="journal article" date="2018" name="DNA Res.">
        <title>Multiple hybrid de novo genome assembly of finger millet, an orphan allotetraploid crop.</title>
        <authorList>
            <person name="Hatakeyama M."/>
            <person name="Aluri S."/>
            <person name="Balachadran M.T."/>
            <person name="Sivarajan S.R."/>
            <person name="Patrignani A."/>
            <person name="Gruter S."/>
            <person name="Poveda L."/>
            <person name="Shimizu-Inatsugi R."/>
            <person name="Baeten J."/>
            <person name="Francoijs K.J."/>
            <person name="Nataraja K.N."/>
            <person name="Reddy Y.A.N."/>
            <person name="Phadnis S."/>
            <person name="Ravikumar R.L."/>
            <person name="Schlapbach R."/>
            <person name="Sreeman S.M."/>
            <person name="Shimizu K.K."/>
        </authorList>
    </citation>
    <scope>NUCLEOTIDE SEQUENCE</scope>
</reference>
<accession>A0AAV5CX18</accession>
<dbReference type="Pfam" id="PF13966">
    <property type="entry name" value="zf-RVT"/>
    <property type="match status" value="1"/>
</dbReference>
<evidence type="ECO:0000313" key="3">
    <source>
        <dbReference type="Proteomes" id="UP001054889"/>
    </source>
</evidence>
<evidence type="ECO:0000313" key="2">
    <source>
        <dbReference type="EMBL" id="GJN03178.1"/>
    </source>
</evidence>
<dbReference type="Proteomes" id="UP001054889">
    <property type="component" value="Unassembled WGS sequence"/>
</dbReference>
<dbReference type="PANTHER" id="PTHR36617">
    <property type="entry name" value="PROTEIN, PUTATIVE-RELATED"/>
    <property type="match status" value="1"/>
</dbReference>
<dbReference type="AlphaFoldDB" id="A0AAV5CX18"/>
<comment type="caution">
    <text evidence="2">The sequence shown here is derived from an EMBL/GenBank/DDBJ whole genome shotgun (WGS) entry which is preliminary data.</text>
</comment>
<gene>
    <name evidence="2" type="primary">ga20588</name>
    <name evidence="2" type="ORF">PR202_ga20588</name>
</gene>
<organism evidence="2 3">
    <name type="scientific">Eleusine coracana subsp. coracana</name>
    <dbReference type="NCBI Taxonomy" id="191504"/>
    <lineage>
        <taxon>Eukaryota</taxon>
        <taxon>Viridiplantae</taxon>
        <taxon>Streptophyta</taxon>
        <taxon>Embryophyta</taxon>
        <taxon>Tracheophyta</taxon>
        <taxon>Spermatophyta</taxon>
        <taxon>Magnoliopsida</taxon>
        <taxon>Liliopsida</taxon>
        <taxon>Poales</taxon>
        <taxon>Poaceae</taxon>
        <taxon>PACMAD clade</taxon>
        <taxon>Chloridoideae</taxon>
        <taxon>Cynodonteae</taxon>
        <taxon>Eleusininae</taxon>
        <taxon>Eleusine</taxon>
    </lineage>
</organism>
<evidence type="ECO:0000259" key="1">
    <source>
        <dbReference type="Pfam" id="PF13966"/>
    </source>
</evidence>
<dbReference type="InterPro" id="IPR026960">
    <property type="entry name" value="RVT-Znf"/>
</dbReference>
<sequence>MFWKDRWVHGCLVQNLAPSVFTAMPTRIRNNRTVAEALEDDQWILDTQGGLSWIGIRELLRLGDCLENFVLTDEEDRHVWNLDASSHYSSRSAYKAYFNDSISFEPWKRLWKTWAPAKCKLFLWLAIRNKCWTANRLAKRGLDHPEKCPLCDQEEEMIQHLLTTCVVAREVWYKLLQPLSLASSAPRRRELSFADWWHKTMKKVKKEDRKGVNFLIILGDWIIWKHRNACVFDGAAPSVHTILSEVKDE</sequence>
<proteinExistence type="predicted"/>
<protein>
    <recommendedName>
        <fullName evidence="1">Reverse transcriptase zinc-binding domain-containing protein</fullName>
    </recommendedName>
</protein>
<reference evidence="2" key="2">
    <citation type="submission" date="2021-12" db="EMBL/GenBank/DDBJ databases">
        <title>Resequencing data analysis of finger millet.</title>
        <authorList>
            <person name="Hatakeyama M."/>
            <person name="Aluri S."/>
            <person name="Balachadran M.T."/>
            <person name="Sivarajan S.R."/>
            <person name="Poveda L."/>
            <person name="Shimizu-Inatsugi R."/>
            <person name="Schlapbach R."/>
            <person name="Sreeman S.M."/>
            <person name="Shimizu K.K."/>
        </authorList>
    </citation>
    <scope>NUCLEOTIDE SEQUENCE</scope>
</reference>
<name>A0AAV5CX18_ELECO</name>
<keyword evidence="3" id="KW-1185">Reference proteome</keyword>
<dbReference type="PANTHER" id="PTHR36617:SF17">
    <property type="entry name" value="OS01G0114800 PROTEIN"/>
    <property type="match status" value="1"/>
</dbReference>
<feature type="domain" description="Reverse transcriptase zinc-binding" evidence="1">
    <location>
        <begin position="88"/>
        <end position="172"/>
    </location>
</feature>